<dbReference type="GO" id="GO:0005829">
    <property type="term" value="C:cytosol"/>
    <property type="evidence" value="ECO:0007669"/>
    <property type="project" value="TreeGrafter"/>
</dbReference>
<keyword evidence="16" id="KW-1185">Reference proteome</keyword>
<dbReference type="RefSeq" id="WP_227614113.1">
    <property type="nucleotide sequence ID" value="NZ_JAJEPR010000002.1"/>
</dbReference>
<comment type="caution">
    <text evidence="15">The sequence shown here is derived from an EMBL/GenBank/DDBJ whole genome shotgun (WGS) entry which is preliminary data.</text>
</comment>
<evidence type="ECO:0000313" key="16">
    <source>
        <dbReference type="Proteomes" id="UP001197875"/>
    </source>
</evidence>
<comment type="similarity">
    <text evidence="3 13">Belongs to the guanylate kinase family.</text>
</comment>
<dbReference type="Gene3D" id="3.30.63.10">
    <property type="entry name" value="Guanylate Kinase phosphate binding domain"/>
    <property type="match status" value="1"/>
</dbReference>
<accession>A0AAE3DQH8</accession>
<protein>
    <recommendedName>
        <fullName evidence="5 13">Guanylate kinase</fullName>
        <ecNumber evidence="4 13">2.7.4.8</ecNumber>
    </recommendedName>
    <alternativeName>
        <fullName evidence="11 13">GMP kinase</fullName>
    </alternativeName>
</protein>
<dbReference type="SMART" id="SM00072">
    <property type="entry name" value="GuKc"/>
    <property type="match status" value="1"/>
</dbReference>
<dbReference type="HAMAP" id="MF_00328">
    <property type="entry name" value="Guanylate_kinase"/>
    <property type="match status" value="1"/>
</dbReference>
<dbReference type="GO" id="GO:0005524">
    <property type="term" value="F:ATP binding"/>
    <property type="evidence" value="ECO:0007669"/>
    <property type="project" value="UniProtKB-UniRule"/>
</dbReference>
<comment type="catalytic activity">
    <reaction evidence="12 13">
        <text>GMP + ATP = GDP + ADP</text>
        <dbReference type="Rhea" id="RHEA:20780"/>
        <dbReference type="ChEBI" id="CHEBI:30616"/>
        <dbReference type="ChEBI" id="CHEBI:58115"/>
        <dbReference type="ChEBI" id="CHEBI:58189"/>
        <dbReference type="ChEBI" id="CHEBI:456216"/>
        <dbReference type="EC" id="2.7.4.8"/>
    </reaction>
</comment>
<dbReference type="InterPro" id="IPR008144">
    <property type="entry name" value="Guanylate_kin-like_dom"/>
</dbReference>
<evidence type="ECO:0000256" key="12">
    <source>
        <dbReference type="ARBA" id="ARBA00048594"/>
    </source>
</evidence>
<evidence type="ECO:0000256" key="11">
    <source>
        <dbReference type="ARBA" id="ARBA00030128"/>
    </source>
</evidence>
<comment type="function">
    <text evidence="1 13">Essential for recycling GMP and indirectly, cGMP.</text>
</comment>
<keyword evidence="7 13" id="KW-0808">Transferase</keyword>
<dbReference type="FunFam" id="3.30.63.10:FF:000005">
    <property type="entry name" value="Guanylate kinase"/>
    <property type="match status" value="1"/>
</dbReference>
<dbReference type="PROSITE" id="PS50052">
    <property type="entry name" value="GUANYLATE_KINASE_2"/>
    <property type="match status" value="1"/>
</dbReference>
<evidence type="ECO:0000256" key="9">
    <source>
        <dbReference type="ARBA" id="ARBA00022777"/>
    </source>
</evidence>
<evidence type="ECO:0000256" key="7">
    <source>
        <dbReference type="ARBA" id="ARBA00022679"/>
    </source>
</evidence>
<gene>
    <name evidence="13 15" type="primary">gmk</name>
    <name evidence="15" type="ORF">LKD71_01730</name>
</gene>
<evidence type="ECO:0000256" key="8">
    <source>
        <dbReference type="ARBA" id="ARBA00022741"/>
    </source>
</evidence>
<evidence type="ECO:0000259" key="14">
    <source>
        <dbReference type="PROSITE" id="PS50052"/>
    </source>
</evidence>
<dbReference type="InterPro" id="IPR017665">
    <property type="entry name" value="Guanylate_kinase"/>
</dbReference>
<dbReference type="Proteomes" id="UP001197875">
    <property type="component" value="Unassembled WGS sequence"/>
</dbReference>
<keyword evidence="6 13" id="KW-0963">Cytoplasm</keyword>
<dbReference type="CDD" id="cd00071">
    <property type="entry name" value="GMPK"/>
    <property type="match status" value="1"/>
</dbReference>
<dbReference type="AlphaFoldDB" id="A0AAE3DQH8"/>
<feature type="binding site" evidence="13">
    <location>
        <begin position="12"/>
        <end position="19"/>
    </location>
    <ligand>
        <name>ATP</name>
        <dbReference type="ChEBI" id="CHEBI:30616"/>
    </ligand>
</feature>
<dbReference type="PROSITE" id="PS00856">
    <property type="entry name" value="GUANYLATE_KINASE_1"/>
    <property type="match status" value="1"/>
</dbReference>
<dbReference type="Gene3D" id="3.40.50.300">
    <property type="entry name" value="P-loop containing nucleotide triphosphate hydrolases"/>
    <property type="match status" value="1"/>
</dbReference>
<evidence type="ECO:0000256" key="4">
    <source>
        <dbReference type="ARBA" id="ARBA00012961"/>
    </source>
</evidence>
<organism evidence="15 16">
    <name type="scientific">Fusicatenibacter faecihominis</name>
    <dbReference type="NCBI Taxonomy" id="2881276"/>
    <lineage>
        <taxon>Bacteria</taxon>
        <taxon>Bacillati</taxon>
        <taxon>Bacillota</taxon>
        <taxon>Clostridia</taxon>
        <taxon>Lachnospirales</taxon>
        <taxon>Lachnospiraceae</taxon>
        <taxon>Fusicatenibacter</taxon>
    </lineage>
</organism>
<dbReference type="InterPro" id="IPR008145">
    <property type="entry name" value="GK/Ca_channel_bsu"/>
</dbReference>
<evidence type="ECO:0000256" key="10">
    <source>
        <dbReference type="ARBA" id="ARBA00022840"/>
    </source>
</evidence>
<dbReference type="Pfam" id="PF00625">
    <property type="entry name" value="Guanylate_kin"/>
    <property type="match status" value="1"/>
</dbReference>
<dbReference type="NCBIfam" id="TIGR03263">
    <property type="entry name" value="guanyl_kin"/>
    <property type="match status" value="1"/>
</dbReference>
<comment type="subcellular location">
    <subcellularLocation>
        <location evidence="2 13">Cytoplasm</location>
    </subcellularLocation>
</comment>
<evidence type="ECO:0000256" key="13">
    <source>
        <dbReference type="HAMAP-Rule" id="MF_00328"/>
    </source>
</evidence>
<evidence type="ECO:0000256" key="6">
    <source>
        <dbReference type="ARBA" id="ARBA00022490"/>
    </source>
</evidence>
<dbReference type="EMBL" id="JAJEPR010000002">
    <property type="protein sequence ID" value="MCC2188554.1"/>
    <property type="molecule type" value="Genomic_DNA"/>
</dbReference>
<name>A0AAE3DQH8_9FIRM</name>
<evidence type="ECO:0000256" key="5">
    <source>
        <dbReference type="ARBA" id="ARBA00016296"/>
    </source>
</evidence>
<dbReference type="InterPro" id="IPR027417">
    <property type="entry name" value="P-loop_NTPase"/>
</dbReference>
<dbReference type="PANTHER" id="PTHR23117">
    <property type="entry name" value="GUANYLATE KINASE-RELATED"/>
    <property type="match status" value="1"/>
</dbReference>
<dbReference type="EC" id="2.7.4.8" evidence="4 13"/>
<evidence type="ECO:0000313" key="15">
    <source>
        <dbReference type="EMBL" id="MCC2188554.1"/>
    </source>
</evidence>
<dbReference type="PANTHER" id="PTHR23117:SF13">
    <property type="entry name" value="GUANYLATE KINASE"/>
    <property type="match status" value="1"/>
</dbReference>
<sequence length="214" mass="24582">MNNKGILIVLSGFSGAGKGTLVKRLLELHGEEYALSISATTRKPRVGEEEGKAYFFKSNEEFEKMIREDAFLEYAGYCDHYYGTPKAYVDEQLEKGKNVILEIEIQGALKVREKRPDTLLLFVTPPNGDELKNRLTGRGTETQEVIEARLSRASEEAEGVEAYDYLLINDELDICVEELHEIIRSEHRRLTRQQNIEKIAKIREELQKFRKGEK</sequence>
<dbReference type="InterPro" id="IPR020590">
    <property type="entry name" value="Guanylate_kinase_CS"/>
</dbReference>
<proteinExistence type="inferred from homology"/>
<keyword evidence="9 13" id="KW-0418">Kinase</keyword>
<evidence type="ECO:0000256" key="1">
    <source>
        <dbReference type="ARBA" id="ARBA00003531"/>
    </source>
</evidence>
<reference evidence="15 16" key="1">
    <citation type="submission" date="2021-10" db="EMBL/GenBank/DDBJ databases">
        <title>Anaerobic single-cell dispensing facilitates the cultivation of human gut bacteria.</title>
        <authorList>
            <person name="Afrizal A."/>
        </authorList>
    </citation>
    <scope>NUCLEOTIDE SEQUENCE [LARGE SCALE GENOMIC DNA]</scope>
    <source>
        <strain evidence="15 16">CLA-AA-H277</strain>
    </source>
</reference>
<evidence type="ECO:0000256" key="2">
    <source>
        <dbReference type="ARBA" id="ARBA00004496"/>
    </source>
</evidence>
<evidence type="ECO:0000256" key="3">
    <source>
        <dbReference type="ARBA" id="ARBA00005790"/>
    </source>
</evidence>
<keyword evidence="8 13" id="KW-0547">Nucleotide-binding</keyword>
<dbReference type="GO" id="GO:0004385">
    <property type="term" value="F:GMP kinase activity"/>
    <property type="evidence" value="ECO:0007669"/>
    <property type="project" value="UniProtKB-UniRule"/>
</dbReference>
<keyword evidence="10 13" id="KW-0067">ATP-binding</keyword>
<dbReference type="SUPFAM" id="SSF52540">
    <property type="entry name" value="P-loop containing nucleoside triphosphate hydrolases"/>
    <property type="match status" value="1"/>
</dbReference>
<feature type="domain" description="Guanylate kinase-like" evidence="14">
    <location>
        <begin position="5"/>
        <end position="184"/>
    </location>
</feature>